<name>A0ACB8BX38_9AGAM</name>
<protein>
    <submittedName>
        <fullName evidence="1">Uncharacterized protein</fullName>
    </submittedName>
</protein>
<reference evidence="1" key="1">
    <citation type="journal article" date="2021" name="New Phytol.">
        <title>Evolutionary innovations through gain and loss of genes in the ectomycorrhizal Boletales.</title>
        <authorList>
            <person name="Wu G."/>
            <person name="Miyauchi S."/>
            <person name="Morin E."/>
            <person name="Kuo A."/>
            <person name="Drula E."/>
            <person name="Varga T."/>
            <person name="Kohler A."/>
            <person name="Feng B."/>
            <person name="Cao Y."/>
            <person name="Lipzen A."/>
            <person name="Daum C."/>
            <person name="Hundley H."/>
            <person name="Pangilinan J."/>
            <person name="Johnson J."/>
            <person name="Barry K."/>
            <person name="LaButti K."/>
            <person name="Ng V."/>
            <person name="Ahrendt S."/>
            <person name="Min B."/>
            <person name="Choi I.G."/>
            <person name="Park H."/>
            <person name="Plett J.M."/>
            <person name="Magnuson J."/>
            <person name="Spatafora J.W."/>
            <person name="Nagy L.G."/>
            <person name="Henrissat B."/>
            <person name="Grigoriev I.V."/>
            <person name="Yang Z.L."/>
            <person name="Xu J."/>
            <person name="Martin F.M."/>
        </authorList>
    </citation>
    <scope>NUCLEOTIDE SEQUENCE</scope>
    <source>
        <strain evidence="1">KUC20120723A-06</strain>
    </source>
</reference>
<organism evidence="1 2">
    <name type="scientific">Leucogyrophana mollusca</name>
    <dbReference type="NCBI Taxonomy" id="85980"/>
    <lineage>
        <taxon>Eukaryota</taxon>
        <taxon>Fungi</taxon>
        <taxon>Dikarya</taxon>
        <taxon>Basidiomycota</taxon>
        <taxon>Agaricomycotina</taxon>
        <taxon>Agaricomycetes</taxon>
        <taxon>Agaricomycetidae</taxon>
        <taxon>Boletales</taxon>
        <taxon>Boletales incertae sedis</taxon>
        <taxon>Leucogyrophana</taxon>
    </lineage>
</organism>
<evidence type="ECO:0000313" key="1">
    <source>
        <dbReference type="EMBL" id="KAH7929944.1"/>
    </source>
</evidence>
<comment type="caution">
    <text evidence="1">The sequence shown here is derived from an EMBL/GenBank/DDBJ whole genome shotgun (WGS) entry which is preliminary data.</text>
</comment>
<accession>A0ACB8BX38</accession>
<gene>
    <name evidence="1" type="ORF">BV22DRAFT_1116509</name>
</gene>
<evidence type="ECO:0000313" key="2">
    <source>
        <dbReference type="Proteomes" id="UP000790709"/>
    </source>
</evidence>
<dbReference type="EMBL" id="MU266336">
    <property type="protein sequence ID" value="KAH7929944.1"/>
    <property type="molecule type" value="Genomic_DNA"/>
</dbReference>
<sequence>MTCCHYQAIVAEAETAGARMRVLRFFPPALTLMSLRCCGETACDIGTLMLRRGSGELVGSRSERECEWSGVGARESERARDWKWYECDRDRARDRAWDRIQKTRASSCEVIGKSNRLCITESRHLCDCACRPCASREWDHGCGGPGFAQCEPTTGPDYSMITPMIFDGSRWSRSASESDLCASASGMFKREWRPNEVQYECASCYASKSSCDYCCPIGSNGGIPSSPAANAMPSAPYCAYSGCEVGVGGRGQQQRE</sequence>
<dbReference type="Proteomes" id="UP000790709">
    <property type="component" value="Unassembled WGS sequence"/>
</dbReference>
<keyword evidence="2" id="KW-1185">Reference proteome</keyword>
<proteinExistence type="predicted"/>